<protein>
    <submittedName>
        <fullName evidence="6">IclR family transcriptional regulator</fullName>
    </submittedName>
</protein>
<accession>A0A0K2SMB0</accession>
<dbReference type="PROSITE" id="PS51077">
    <property type="entry name" value="HTH_ICLR"/>
    <property type="match status" value="1"/>
</dbReference>
<dbReference type="Proteomes" id="UP000065807">
    <property type="component" value="Chromosome"/>
</dbReference>
<dbReference type="AlphaFoldDB" id="A0A0K2SMB0"/>
<evidence type="ECO:0000256" key="3">
    <source>
        <dbReference type="ARBA" id="ARBA00023163"/>
    </source>
</evidence>
<dbReference type="PANTHER" id="PTHR30136">
    <property type="entry name" value="HELIX-TURN-HELIX TRANSCRIPTIONAL REGULATOR, ICLR FAMILY"/>
    <property type="match status" value="1"/>
</dbReference>
<dbReference type="OrthoDB" id="9791752at2"/>
<keyword evidence="7" id="KW-1185">Reference proteome</keyword>
<feature type="domain" description="HTH iclR-type" evidence="4">
    <location>
        <begin position="10"/>
        <end position="73"/>
    </location>
</feature>
<dbReference type="KEGG" id="lpil:LIP_2399"/>
<dbReference type="GO" id="GO:0003677">
    <property type="term" value="F:DNA binding"/>
    <property type="evidence" value="ECO:0007669"/>
    <property type="project" value="UniProtKB-KW"/>
</dbReference>
<dbReference type="InterPro" id="IPR005471">
    <property type="entry name" value="Tscrpt_reg_IclR_N"/>
</dbReference>
<evidence type="ECO:0000259" key="5">
    <source>
        <dbReference type="PROSITE" id="PS51078"/>
    </source>
</evidence>
<dbReference type="GO" id="GO:0045892">
    <property type="term" value="P:negative regulation of DNA-templated transcription"/>
    <property type="evidence" value="ECO:0007669"/>
    <property type="project" value="TreeGrafter"/>
</dbReference>
<dbReference type="Pfam" id="PF09339">
    <property type="entry name" value="HTH_IclR"/>
    <property type="match status" value="1"/>
</dbReference>
<dbReference type="GO" id="GO:0003700">
    <property type="term" value="F:DNA-binding transcription factor activity"/>
    <property type="evidence" value="ECO:0007669"/>
    <property type="project" value="TreeGrafter"/>
</dbReference>
<dbReference type="PROSITE" id="PS51078">
    <property type="entry name" value="ICLR_ED"/>
    <property type="match status" value="1"/>
</dbReference>
<dbReference type="InterPro" id="IPR014757">
    <property type="entry name" value="Tscrpt_reg_IclR_C"/>
</dbReference>
<reference evidence="7" key="1">
    <citation type="submission" date="2015-07" db="EMBL/GenBank/DDBJ databases">
        <title>Complete genome sequence and phylogenetic analysis of Limnochorda pilosa.</title>
        <authorList>
            <person name="Watanabe M."/>
            <person name="Kojima H."/>
            <person name="Fukui M."/>
        </authorList>
    </citation>
    <scope>NUCLEOTIDE SEQUENCE [LARGE SCALE GENOMIC DNA]</scope>
    <source>
        <strain evidence="7">HC45</strain>
    </source>
</reference>
<dbReference type="Gene3D" id="3.30.450.40">
    <property type="match status" value="1"/>
</dbReference>
<evidence type="ECO:0000256" key="2">
    <source>
        <dbReference type="ARBA" id="ARBA00023125"/>
    </source>
</evidence>
<dbReference type="SMART" id="SM00346">
    <property type="entry name" value="HTH_ICLR"/>
    <property type="match status" value="1"/>
</dbReference>
<organism evidence="6 7">
    <name type="scientific">Limnochorda pilosa</name>
    <dbReference type="NCBI Taxonomy" id="1555112"/>
    <lineage>
        <taxon>Bacteria</taxon>
        <taxon>Bacillati</taxon>
        <taxon>Bacillota</taxon>
        <taxon>Limnochordia</taxon>
        <taxon>Limnochordales</taxon>
        <taxon>Limnochordaceae</taxon>
        <taxon>Limnochorda</taxon>
    </lineage>
</organism>
<dbReference type="EMBL" id="AP014924">
    <property type="protein sequence ID" value="BAS28240.1"/>
    <property type="molecule type" value="Genomic_DNA"/>
</dbReference>
<dbReference type="InterPro" id="IPR036388">
    <property type="entry name" value="WH-like_DNA-bd_sf"/>
</dbReference>
<evidence type="ECO:0000259" key="4">
    <source>
        <dbReference type="PROSITE" id="PS51077"/>
    </source>
</evidence>
<gene>
    <name evidence="6" type="ORF">LIP_2399</name>
</gene>
<evidence type="ECO:0000313" key="7">
    <source>
        <dbReference type="Proteomes" id="UP000065807"/>
    </source>
</evidence>
<dbReference type="Pfam" id="PF01614">
    <property type="entry name" value="IclR_C"/>
    <property type="match status" value="1"/>
</dbReference>
<dbReference type="STRING" id="1555112.LIP_2399"/>
<sequence>MRKAGGTQRIGTLRTAAQVVDLLAAAGDRDLTLKEISEMLGITKPTALRILMTLTDLRLVERDSETQRYRLGLRLLELGSAVQERLQIPVRARPLLEQLAQRTDETVHLCVLDEGQAVYVDKIEGAQAIRLYSRIGRRVPLHCTAVGKVLLADLPAAERRRIIARWGMKPYTKNTLTDYLLLEQALDEVRREGVAFDREEHEEGITCIGAPVRDFSGRVKAAISVTVPVFRTSPEHLEQMVPWVKETALRISERCGYRPDLAEPSRQAQGTTLG</sequence>
<reference evidence="7" key="2">
    <citation type="journal article" date="2016" name="Int. J. Syst. Evol. Microbiol.">
        <title>Complete genome sequence and cell structure of Limnochorda pilosa, a Gram-negative spore-former within the phylum Firmicutes.</title>
        <authorList>
            <person name="Watanabe M."/>
            <person name="Kojima H."/>
            <person name="Fukui M."/>
        </authorList>
    </citation>
    <scope>NUCLEOTIDE SEQUENCE [LARGE SCALE GENOMIC DNA]</scope>
    <source>
        <strain evidence="7">HC45</strain>
    </source>
</reference>
<dbReference type="InterPro" id="IPR029016">
    <property type="entry name" value="GAF-like_dom_sf"/>
</dbReference>
<dbReference type="SUPFAM" id="SSF55781">
    <property type="entry name" value="GAF domain-like"/>
    <property type="match status" value="1"/>
</dbReference>
<dbReference type="SUPFAM" id="SSF46785">
    <property type="entry name" value="Winged helix' DNA-binding domain"/>
    <property type="match status" value="1"/>
</dbReference>
<evidence type="ECO:0000313" key="6">
    <source>
        <dbReference type="EMBL" id="BAS28240.1"/>
    </source>
</evidence>
<keyword evidence="3" id="KW-0804">Transcription</keyword>
<evidence type="ECO:0000256" key="1">
    <source>
        <dbReference type="ARBA" id="ARBA00023015"/>
    </source>
</evidence>
<dbReference type="InterPro" id="IPR050707">
    <property type="entry name" value="HTH_MetabolicPath_Reg"/>
</dbReference>
<proteinExistence type="predicted"/>
<dbReference type="RefSeq" id="WP_068138297.1">
    <property type="nucleotide sequence ID" value="NZ_AP014924.1"/>
</dbReference>
<keyword evidence="2" id="KW-0238">DNA-binding</keyword>
<feature type="domain" description="IclR-ED" evidence="5">
    <location>
        <begin position="74"/>
        <end position="257"/>
    </location>
</feature>
<dbReference type="PATRIC" id="fig|1555112.3.peg.2447"/>
<keyword evidence="1" id="KW-0805">Transcription regulation</keyword>
<name>A0A0K2SMB0_LIMPI</name>
<dbReference type="InterPro" id="IPR036390">
    <property type="entry name" value="WH_DNA-bd_sf"/>
</dbReference>
<dbReference type="Gene3D" id="1.10.10.10">
    <property type="entry name" value="Winged helix-like DNA-binding domain superfamily/Winged helix DNA-binding domain"/>
    <property type="match status" value="1"/>
</dbReference>
<dbReference type="PANTHER" id="PTHR30136:SF35">
    <property type="entry name" value="HTH-TYPE TRANSCRIPTIONAL REGULATOR RV1719"/>
    <property type="match status" value="1"/>
</dbReference>